<dbReference type="Proteomes" id="UP000237631">
    <property type="component" value="Unassembled WGS sequence"/>
</dbReference>
<proteinExistence type="predicted"/>
<gene>
    <name evidence="1" type="ORF">CBER1_02165</name>
</gene>
<protein>
    <submittedName>
        <fullName evidence="1">Uncharacterized protein</fullName>
    </submittedName>
</protein>
<organism evidence="1 2">
    <name type="scientific">Cercospora berteroae</name>
    <dbReference type="NCBI Taxonomy" id="357750"/>
    <lineage>
        <taxon>Eukaryota</taxon>
        <taxon>Fungi</taxon>
        <taxon>Dikarya</taxon>
        <taxon>Ascomycota</taxon>
        <taxon>Pezizomycotina</taxon>
        <taxon>Dothideomycetes</taxon>
        <taxon>Dothideomycetidae</taxon>
        <taxon>Mycosphaerellales</taxon>
        <taxon>Mycosphaerellaceae</taxon>
        <taxon>Cercospora</taxon>
    </lineage>
</organism>
<keyword evidence="2" id="KW-1185">Reference proteome</keyword>
<dbReference type="AlphaFoldDB" id="A0A2S6BQC0"/>
<evidence type="ECO:0000313" key="1">
    <source>
        <dbReference type="EMBL" id="PPJ49683.1"/>
    </source>
</evidence>
<name>A0A2S6BQC0_9PEZI</name>
<reference evidence="2" key="1">
    <citation type="journal article" date="2017" name="bioRxiv">
        <title>Conservation of a gene cluster reveals novel cercosporin biosynthetic mechanisms and extends production to the genus Colletotrichum.</title>
        <authorList>
            <person name="de Jonge R."/>
            <person name="Ebert M.K."/>
            <person name="Huitt-Roehl C.R."/>
            <person name="Pal P."/>
            <person name="Suttle J.C."/>
            <person name="Spanner R.E."/>
            <person name="Neubauer J.D."/>
            <person name="Jurick W.M.II."/>
            <person name="Stott K.A."/>
            <person name="Secor G.A."/>
            <person name="Thomma B.P.H.J."/>
            <person name="Van de Peer Y."/>
            <person name="Townsend C.A."/>
            <person name="Bolton M.D."/>
        </authorList>
    </citation>
    <scope>NUCLEOTIDE SEQUENCE [LARGE SCALE GENOMIC DNA]</scope>
    <source>
        <strain evidence="2">CBS538.71</strain>
    </source>
</reference>
<accession>A0A2S6BQC0</accession>
<evidence type="ECO:0000313" key="2">
    <source>
        <dbReference type="Proteomes" id="UP000237631"/>
    </source>
</evidence>
<sequence>MDGPDVLAYPSTGGHVRKHLTRPELDRLGLTFDLAAENEFVYLDTEQAEADTDQEDAFSLRLMHLGGRWWKSQEYFNCHYREAEWPYGHHFPPDLDVGYPCSGGVLVLRTFAENLPYRGDLPDVSPERLENCWELLSLCATMEERCVALRKLGAVLYDSIEDCADLPRSVEDGIAQGRQWEELMDKMDDRDYLEKFLFWS</sequence>
<dbReference type="OrthoDB" id="3642406at2759"/>
<dbReference type="EMBL" id="PNEN01001800">
    <property type="protein sequence ID" value="PPJ49683.1"/>
    <property type="molecule type" value="Genomic_DNA"/>
</dbReference>
<comment type="caution">
    <text evidence="1">The sequence shown here is derived from an EMBL/GenBank/DDBJ whole genome shotgun (WGS) entry which is preliminary data.</text>
</comment>